<evidence type="ECO:0000313" key="8">
    <source>
        <dbReference type="Proteomes" id="UP000041254"/>
    </source>
</evidence>
<dbReference type="InterPro" id="IPR000436">
    <property type="entry name" value="Sushi_SCR_CCP_dom"/>
</dbReference>
<feature type="compositionally biased region" description="Basic and acidic residues" evidence="5">
    <location>
        <begin position="212"/>
        <end position="232"/>
    </location>
</feature>
<dbReference type="STRING" id="1169540.A0A0G4FNS9"/>
<organism evidence="7 8">
    <name type="scientific">Vitrella brassicaformis (strain CCMP3155)</name>
    <dbReference type="NCBI Taxonomy" id="1169540"/>
    <lineage>
        <taxon>Eukaryota</taxon>
        <taxon>Sar</taxon>
        <taxon>Alveolata</taxon>
        <taxon>Colpodellida</taxon>
        <taxon>Vitrellaceae</taxon>
        <taxon>Vitrella</taxon>
    </lineage>
</organism>
<evidence type="ECO:0000256" key="5">
    <source>
        <dbReference type="SAM" id="MobiDB-lite"/>
    </source>
</evidence>
<dbReference type="SMART" id="SM00032">
    <property type="entry name" value="CCP"/>
    <property type="match status" value="2"/>
</dbReference>
<feature type="compositionally biased region" description="Basic and acidic residues" evidence="5">
    <location>
        <begin position="277"/>
        <end position="288"/>
    </location>
</feature>
<reference evidence="7 8" key="1">
    <citation type="submission" date="2014-11" db="EMBL/GenBank/DDBJ databases">
        <authorList>
            <person name="Zhu J."/>
            <person name="Qi W."/>
            <person name="Song R."/>
        </authorList>
    </citation>
    <scope>NUCLEOTIDE SEQUENCE [LARGE SCALE GENOMIC DNA]</scope>
</reference>
<feature type="region of interest" description="Disordered" evidence="5">
    <location>
        <begin position="137"/>
        <end position="425"/>
    </location>
</feature>
<proteinExistence type="predicted"/>
<dbReference type="InterPro" id="IPR050350">
    <property type="entry name" value="Compl-Cell_Adhes-Reg"/>
</dbReference>
<feature type="domain" description="Sushi" evidence="6">
    <location>
        <begin position="948"/>
        <end position="1013"/>
    </location>
</feature>
<dbReference type="InParanoid" id="A0A0G4FNS9"/>
<dbReference type="Gene3D" id="2.10.70.10">
    <property type="entry name" value="Complement Module, domain 1"/>
    <property type="match status" value="2"/>
</dbReference>
<gene>
    <name evidence="7" type="ORF">Vbra_488</name>
</gene>
<dbReference type="EMBL" id="CDMY01000473">
    <property type="protein sequence ID" value="CEM15884.1"/>
    <property type="molecule type" value="Genomic_DNA"/>
</dbReference>
<dbReference type="OrthoDB" id="406096at2759"/>
<dbReference type="CDD" id="cd00033">
    <property type="entry name" value="CCP"/>
    <property type="match status" value="2"/>
</dbReference>
<feature type="compositionally biased region" description="Acidic residues" evidence="5">
    <location>
        <begin position="239"/>
        <end position="248"/>
    </location>
</feature>
<accession>A0A0G4FNS9</accession>
<feature type="region of interest" description="Disordered" evidence="5">
    <location>
        <begin position="457"/>
        <end position="478"/>
    </location>
</feature>
<evidence type="ECO:0000259" key="6">
    <source>
        <dbReference type="PROSITE" id="PS50923"/>
    </source>
</evidence>
<evidence type="ECO:0000256" key="1">
    <source>
        <dbReference type="ARBA" id="ARBA00022659"/>
    </source>
</evidence>
<protein>
    <recommendedName>
        <fullName evidence="6">Sushi domain-containing protein</fullName>
    </recommendedName>
</protein>
<dbReference type="VEuPathDB" id="CryptoDB:Vbra_488"/>
<dbReference type="Proteomes" id="UP000041254">
    <property type="component" value="Unassembled WGS sequence"/>
</dbReference>
<keyword evidence="1" id="KW-0768">Sushi</keyword>
<keyword evidence="4" id="KW-0325">Glycoprotein</keyword>
<dbReference type="InterPro" id="IPR035976">
    <property type="entry name" value="Sushi/SCR/CCP_sf"/>
</dbReference>
<evidence type="ECO:0000256" key="4">
    <source>
        <dbReference type="ARBA" id="ARBA00023180"/>
    </source>
</evidence>
<keyword evidence="3" id="KW-1015">Disulfide bond</keyword>
<keyword evidence="8" id="KW-1185">Reference proteome</keyword>
<dbReference type="PANTHER" id="PTHR19325:SF575">
    <property type="entry name" value="LOCOMOTION-RELATED PROTEIN HIKARU GENKI"/>
    <property type="match status" value="1"/>
</dbReference>
<feature type="compositionally biased region" description="Basic and acidic residues" evidence="5">
    <location>
        <begin position="334"/>
        <end position="344"/>
    </location>
</feature>
<name>A0A0G4FNS9_VITBC</name>
<evidence type="ECO:0000313" key="7">
    <source>
        <dbReference type="EMBL" id="CEM15884.1"/>
    </source>
</evidence>
<feature type="compositionally biased region" description="Basic and acidic residues" evidence="5">
    <location>
        <begin position="179"/>
        <end position="205"/>
    </location>
</feature>
<sequence>MESFCNARWRPSLIAATILTFLCVGSVDASWWSFFAGNRAPAHPAPFHSHGEVSFVETEAESHEMRPYDLRDWVLVTTTQPPPTRAPQPETTTQPPITQDLGEKKIADDKPTNIELPPNLKAKSKEDVTGVVMTDKETGQTTVLRPPDEFTVNDEGQLVISQPNDRLPGGDYDVAVEVKPPEEAARGPPREESLGKHPLEADKPSKVPLPPELKDTRPEDVTEVTLEDKDGNKITLSPDDFEVTDEGEVLIKPNDNVPKGDYDVKVGLRPKPAAPPPKEEDLGRHPVDNTKPAEVPLPPELTGRPPEDFTGVTLEDDQGNKITLTPPDEVEVTEDGKIVIKANDKVPSGDYDVKMGVKPPKPTEAGAQPPPAAPPPSEEDLGRHPVDNTKPAEVPLPPELTGRPPEDFTGVTLEDDQGNKITLTPPDEVEVTEDGKIVIKPNDKVPSGDYDVKVEVKPPKTAEAGTQPPPQGPREEDMGDHLLSKYTAVTLPLPAHLKDIPPEHITGILLTDIETGDTYVLRPPAEFKVTPDGLVVQPNDKLPSGRVSVKLEILPPEVRARTEAPYAFKELEKWKPTRTACWDASGVQFPIEVGRMVTHTRNWLTVKTNSYFSDPVVIGGVPDMRGGQEAVVRLQNVRSGAFEMRLDEPFPCRDQWHIRTPIDWLVVESGVHRHLATTMPTLPEGITVAAGKVLAGNRKWTYVTFPIEAAFTEPPIVVVQVQTDNSGRRFVHPRVSEKHRIGTRGFHGVRVNHRLYRISYGGNIANNRVFMSIITFRGGDACQLRIKNRGSDYARIFVQEERCSDREMWHTRESVSWLPGEEDEEAVASAPHLTQVLLSWTGGEFKANWEIQLTVEPESPIGRLEIAQGSPNPALAAESFANVVSLQEAADNPEQALLETMGYDTVGGPPPKELPRLGMRALTDDDIQRIGKTFHEKPGDPFTLLRTVSCGPPPVPVNGTVDYDGITSGSQATFRCTAPGTSWPKGAPDRTLCREDGRWQFYPTQKEVPSCIIVQKPCRMPEYPYVSVGESIPRLIFSDPFFEPGDEIQFECPNNTALVGDKKISCSGDTGTFRGKFPVCKGICPMDEIESTKHMTFRVAHRPVVTGTKVYLQCPGGLKVEPHLSAVLTCIGVAPPKSEEQETMKGLLDVLMGLYSGMGCR</sequence>
<dbReference type="AlphaFoldDB" id="A0A0G4FNS9"/>
<dbReference type="PANTHER" id="PTHR19325">
    <property type="entry name" value="COMPLEMENT COMPONENT-RELATED SUSHI DOMAIN-CONTAINING"/>
    <property type="match status" value="1"/>
</dbReference>
<dbReference type="PROSITE" id="PS50923">
    <property type="entry name" value="SUSHI"/>
    <property type="match status" value="2"/>
</dbReference>
<evidence type="ECO:0000256" key="2">
    <source>
        <dbReference type="ARBA" id="ARBA00022737"/>
    </source>
</evidence>
<evidence type="ECO:0000256" key="3">
    <source>
        <dbReference type="ARBA" id="ARBA00023157"/>
    </source>
</evidence>
<dbReference type="SUPFAM" id="SSF57535">
    <property type="entry name" value="Complement control module/SCR domain"/>
    <property type="match status" value="2"/>
</dbReference>
<keyword evidence="2" id="KW-0677">Repeat</keyword>
<feature type="domain" description="Sushi" evidence="6">
    <location>
        <begin position="1016"/>
        <end position="1082"/>
    </location>
</feature>